<dbReference type="PANTHER" id="PTHR43298:SF2">
    <property type="entry name" value="FMN_FAD EXPORTER YEEO-RELATED"/>
    <property type="match status" value="1"/>
</dbReference>
<evidence type="ECO:0000256" key="8">
    <source>
        <dbReference type="ARBA" id="ARBA00023136"/>
    </source>
</evidence>
<keyword evidence="5 10" id="KW-0812">Transmembrane</keyword>
<protein>
    <recommendedName>
        <fullName evidence="9">Multidrug-efflux transporter</fullName>
    </recommendedName>
</protein>
<reference evidence="11 12" key="1">
    <citation type="submission" date="2011-01" db="EMBL/GenBank/DDBJ databases">
        <authorList>
            <person name="Weinstock G."/>
            <person name="Sodergren E."/>
            <person name="Clifton S."/>
            <person name="Fulton L."/>
            <person name="Fulton B."/>
            <person name="Courtney L."/>
            <person name="Fronick C."/>
            <person name="Harrison M."/>
            <person name="Strong C."/>
            <person name="Farmer C."/>
            <person name="Delahaunty K."/>
            <person name="Markovic C."/>
            <person name="Hall O."/>
            <person name="Minx P."/>
            <person name="Tomlinson C."/>
            <person name="Mitreva M."/>
            <person name="Hou S."/>
            <person name="Chen J."/>
            <person name="Wollam A."/>
            <person name="Pepin K.H."/>
            <person name="Johnson M."/>
            <person name="Bhonagiri V."/>
            <person name="Zhang X."/>
            <person name="Suruliraj S."/>
            <person name="Warren W."/>
            <person name="Chinwalla A."/>
            <person name="Mardis E.R."/>
            <person name="Wilson R.K."/>
        </authorList>
    </citation>
    <scope>NUCLEOTIDE SEQUENCE [LARGE SCALE GENOMIC DNA]</scope>
    <source>
        <strain evidence="12">DSM 22608 / JCM 16073 / KCTC 15190 / YIT 12066</strain>
    </source>
</reference>
<feature type="transmembrane region" description="Helical" evidence="10">
    <location>
        <begin position="328"/>
        <end position="354"/>
    </location>
</feature>
<dbReference type="RefSeq" id="WP_009144339.1">
    <property type="nucleotide sequence ID" value="NZ_GL831076.1"/>
</dbReference>
<dbReference type="InterPro" id="IPR050222">
    <property type="entry name" value="MATE_MdtK"/>
</dbReference>
<evidence type="ECO:0000256" key="3">
    <source>
        <dbReference type="ARBA" id="ARBA00022449"/>
    </source>
</evidence>
<feature type="transmembrane region" description="Helical" evidence="10">
    <location>
        <begin position="286"/>
        <end position="307"/>
    </location>
</feature>
<feature type="transmembrane region" description="Helical" evidence="10">
    <location>
        <begin position="360"/>
        <end position="376"/>
    </location>
</feature>
<feature type="transmembrane region" description="Helical" evidence="10">
    <location>
        <begin position="397"/>
        <end position="421"/>
    </location>
</feature>
<feature type="transmembrane region" description="Helical" evidence="10">
    <location>
        <begin position="427"/>
        <end position="448"/>
    </location>
</feature>
<evidence type="ECO:0000256" key="2">
    <source>
        <dbReference type="ARBA" id="ARBA00022448"/>
    </source>
</evidence>
<keyword evidence="4" id="KW-1003">Cell membrane</keyword>
<dbReference type="InterPro" id="IPR002528">
    <property type="entry name" value="MATE_fam"/>
</dbReference>
<dbReference type="Pfam" id="PF01554">
    <property type="entry name" value="MatE"/>
    <property type="match status" value="2"/>
</dbReference>
<dbReference type="AlphaFoldDB" id="E8LN51"/>
<keyword evidence="3" id="KW-0050">Antiport</keyword>
<evidence type="ECO:0000256" key="10">
    <source>
        <dbReference type="SAM" id="Phobius"/>
    </source>
</evidence>
<proteinExistence type="predicted"/>
<accession>E8LN51</accession>
<gene>
    <name evidence="11" type="ORF">HMPREF9444_02205</name>
</gene>
<feature type="transmembrane region" description="Helical" evidence="10">
    <location>
        <begin position="195"/>
        <end position="222"/>
    </location>
</feature>
<dbReference type="PANTHER" id="PTHR43298">
    <property type="entry name" value="MULTIDRUG RESISTANCE PROTEIN NORM-RELATED"/>
    <property type="match status" value="1"/>
</dbReference>
<comment type="caution">
    <text evidence="11">The sequence shown here is derived from an EMBL/GenBank/DDBJ whole genome shotgun (WGS) entry which is preliminary data.</text>
</comment>
<feature type="transmembrane region" description="Helical" evidence="10">
    <location>
        <begin position="251"/>
        <end position="274"/>
    </location>
</feature>
<dbReference type="PIRSF" id="PIRSF006603">
    <property type="entry name" value="DinF"/>
    <property type="match status" value="1"/>
</dbReference>
<dbReference type="EMBL" id="AEVO01000158">
    <property type="protein sequence ID" value="EFY06057.1"/>
    <property type="molecule type" value="Genomic_DNA"/>
</dbReference>
<evidence type="ECO:0000256" key="1">
    <source>
        <dbReference type="ARBA" id="ARBA00004429"/>
    </source>
</evidence>
<dbReference type="NCBIfam" id="TIGR00797">
    <property type="entry name" value="matE"/>
    <property type="match status" value="1"/>
</dbReference>
<feature type="transmembrane region" description="Helical" evidence="10">
    <location>
        <begin position="100"/>
        <end position="123"/>
    </location>
</feature>
<feature type="transmembrane region" description="Helical" evidence="10">
    <location>
        <begin position="135"/>
        <end position="156"/>
    </location>
</feature>
<feature type="transmembrane region" description="Helical" evidence="10">
    <location>
        <begin position="168"/>
        <end position="189"/>
    </location>
</feature>
<dbReference type="Proteomes" id="UP000018458">
    <property type="component" value="Unassembled WGS sequence"/>
</dbReference>
<comment type="subcellular location">
    <subcellularLocation>
        <location evidence="1">Cell inner membrane</location>
        <topology evidence="1">Multi-pass membrane protein</topology>
    </subcellularLocation>
</comment>
<evidence type="ECO:0000256" key="9">
    <source>
        <dbReference type="ARBA" id="ARBA00031636"/>
    </source>
</evidence>
<keyword evidence="7" id="KW-0406">Ion transport</keyword>
<dbReference type="GO" id="GO:0006811">
    <property type="term" value="P:monoatomic ion transport"/>
    <property type="evidence" value="ECO:0007669"/>
    <property type="project" value="UniProtKB-KW"/>
</dbReference>
<keyword evidence="6 10" id="KW-1133">Transmembrane helix</keyword>
<evidence type="ECO:0000256" key="5">
    <source>
        <dbReference type="ARBA" id="ARBA00022692"/>
    </source>
</evidence>
<dbReference type="GO" id="GO:0042910">
    <property type="term" value="F:xenobiotic transmembrane transporter activity"/>
    <property type="evidence" value="ECO:0007669"/>
    <property type="project" value="InterPro"/>
</dbReference>
<evidence type="ECO:0000256" key="4">
    <source>
        <dbReference type="ARBA" id="ARBA00022475"/>
    </source>
</evidence>
<evidence type="ECO:0000256" key="6">
    <source>
        <dbReference type="ARBA" id="ARBA00022989"/>
    </source>
</evidence>
<dbReference type="STRING" id="762983.HMPREF9444_02205"/>
<dbReference type="GO" id="GO:0005886">
    <property type="term" value="C:plasma membrane"/>
    <property type="evidence" value="ECO:0007669"/>
    <property type="project" value="UniProtKB-SubCell"/>
</dbReference>
<keyword evidence="8 10" id="KW-0472">Membrane</keyword>
<dbReference type="OrthoDB" id="9780160at2"/>
<dbReference type="InterPro" id="IPR048279">
    <property type="entry name" value="MdtK-like"/>
</dbReference>
<evidence type="ECO:0000256" key="7">
    <source>
        <dbReference type="ARBA" id="ARBA00023065"/>
    </source>
</evidence>
<feature type="transmembrane region" description="Helical" evidence="10">
    <location>
        <begin position="63"/>
        <end position="88"/>
    </location>
</feature>
<keyword evidence="12" id="KW-1185">Reference proteome</keyword>
<dbReference type="CDD" id="cd13131">
    <property type="entry name" value="MATE_NorM_like"/>
    <property type="match status" value="1"/>
</dbReference>
<dbReference type="HOGENOM" id="CLU_012893_6_0_6"/>
<dbReference type="GO" id="GO:0015297">
    <property type="term" value="F:antiporter activity"/>
    <property type="evidence" value="ECO:0007669"/>
    <property type="project" value="UniProtKB-KW"/>
</dbReference>
<evidence type="ECO:0000313" key="12">
    <source>
        <dbReference type="Proteomes" id="UP000018458"/>
    </source>
</evidence>
<dbReference type="eggNOG" id="COG0534">
    <property type="taxonomic scope" value="Bacteria"/>
</dbReference>
<sequence>MSEVRTGTEVVPTLPKEIHRIIKLAWPIIFGQLASTSMTVVDTVMAGAAGTEQLSGVAIGGSFYWPAILAIVGLSFALQPIVAQLRGAGKADEIPARVQLAAIICLTVSLLMAVVLCFTHFLYKLMPNVNAEMVRVATGYLYALACSFPAIAIYNVMRAYCEGLGKTLPTLIFGFVMLAAHIPLNYIFIFGKFGIPALGGIGCGVASTISIYIATIALFIYVQKSCHYRRFRIFRQFYEVKKQDIFNFLRLGFPLAISTTIEVACFSLVSFLLSPFGPNMVAGHSIALNVSGILFIVPLSIASAATIRTGEAMGARHWNRAQRTATGVYTIDIFVLLCFISIILIFGDYIISLYTSDQEVTAIASTLLTFLLIYQLPDTVQAISIGILRGFKDSRTIFIVTFIAYWIVGMPLGICLAYGYIGEKEFAAMGFWIGFTAGLSTAAIFYIFRITYLFKKRVIPKGMKLKI</sequence>
<name>E8LN51_SUCHY</name>
<organism evidence="11 12">
    <name type="scientific">Succinatimonas hippei (strain DSM 22608 / JCM 16073 / KCTC 15190 / YIT 12066)</name>
    <dbReference type="NCBI Taxonomy" id="762983"/>
    <lineage>
        <taxon>Bacteria</taxon>
        <taxon>Pseudomonadati</taxon>
        <taxon>Pseudomonadota</taxon>
        <taxon>Gammaproteobacteria</taxon>
        <taxon>Aeromonadales</taxon>
        <taxon>Succinivibrionaceae</taxon>
        <taxon>Succinatimonas</taxon>
    </lineage>
</organism>
<keyword evidence="2" id="KW-0813">Transport</keyword>
<evidence type="ECO:0000313" key="11">
    <source>
        <dbReference type="EMBL" id="EFY06057.1"/>
    </source>
</evidence>